<accession>A0A1H7Y453</accession>
<evidence type="ECO:0000256" key="1">
    <source>
        <dbReference type="ARBA" id="ARBA00004141"/>
    </source>
</evidence>
<dbReference type="InterPro" id="IPR035952">
    <property type="entry name" value="Rhomboid-like_sf"/>
</dbReference>
<feature type="domain" description="Peptidase S54 rhomboid" evidence="9">
    <location>
        <begin position="187"/>
        <end position="322"/>
    </location>
</feature>
<evidence type="ECO:0000256" key="5">
    <source>
        <dbReference type="ARBA" id="ARBA00022989"/>
    </source>
</evidence>
<proteinExistence type="inferred from homology"/>
<dbReference type="Pfam" id="PF01694">
    <property type="entry name" value="Rhomboid"/>
    <property type="match status" value="1"/>
</dbReference>
<feature type="transmembrane region" description="Helical" evidence="8">
    <location>
        <begin position="122"/>
        <end position="142"/>
    </location>
</feature>
<comment type="similarity">
    <text evidence="2">Belongs to the peptidase S54 family.</text>
</comment>
<feature type="transmembrane region" description="Helical" evidence="8">
    <location>
        <begin position="335"/>
        <end position="354"/>
    </location>
</feature>
<feature type="transmembrane region" description="Helical" evidence="8">
    <location>
        <begin position="285"/>
        <end position="304"/>
    </location>
</feature>
<dbReference type="InterPro" id="IPR050925">
    <property type="entry name" value="Rhomboid_protease_S54"/>
</dbReference>
<evidence type="ECO:0000256" key="4">
    <source>
        <dbReference type="ARBA" id="ARBA00022801"/>
    </source>
</evidence>
<dbReference type="STRING" id="235985.SAMN05414137_12660"/>
<evidence type="ECO:0000256" key="3">
    <source>
        <dbReference type="ARBA" id="ARBA00022692"/>
    </source>
</evidence>
<keyword evidence="10" id="KW-0645">Protease</keyword>
<sequence>MEHQENAPSTVEGVSGAAPEQAAAAAIPAQAEPAGAPSEAAPSVAAPSVAAPSVDAPQAVAPPATTCYRHPDRECYVRCTRCERLICPDCMRAASVGFHCPECLREGVKSQRRARTVFGGRIAGGPPVATITLILLNVLAFAGELRDNAIVDRFAQLGRGVMTPNGTVFPWPGFVPEGLVPVGVAHGEWYRLVTSAFLHALPSSGALGITHILFNMIWLWRLGPVMEVQLGRVRYVSLYLAAAVGGSTAVYVLAPDSAAIGASGAIFGLVGGYWVMSRRLRNDPLGGNGLLAIFVLWMVVSAGIDSWQGHLGGLLAGLAVGTGFAFAPRGKARPWVQAGTVVLVLAVLVALVLWETSRLGAI</sequence>
<evidence type="ECO:0000256" key="6">
    <source>
        <dbReference type="ARBA" id="ARBA00023136"/>
    </source>
</evidence>
<dbReference type="Gene3D" id="1.20.1540.10">
    <property type="entry name" value="Rhomboid-like"/>
    <property type="match status" value="1"/>
</dbReference>
<dbReference type="GO" id="GO:0016020">
    <property type="term" value="C:membrane"/>
    <property type="evidence" value="ECO:0007669"/>
    <property type="project" value="UniProtKB-SubCell"/>
</dbReference>
<dbReference type="GO" id="GO:0006508">
    <property type="term" value="P:proteolysis"/>
    <property type="evidence" value="ECO:0007669"/>
    <property type="project" value="UniProtKB-KW"/>
</dbReference>
<protein>
    <submittedName>
        <fullName evidence="10">Membrane associated serine protease, rhomboid family</fullName>
    </submittedName>
</protein>
<evidence type="ECO:0000259" key="9">
    <source>
        <dbReference type="Pfam" id="PF01694"/>
    </source>
</evidence>
<feature type="transmembrane region" description="Helical" evidence="8">
    <location>
        <begin position="196"/>
        <end position="220"/>
    </location>
</feature>
<dbReference type="PANTHER" id="PTHR43731:SF14">
    <property type="entry name" value="PRESENILIN-ASSOCIATED RHOMBOID-LIKE PROTEIN, MITOCHONDRIAL"/>
    <property type="match status" value="1"/>
</dbReference>
<evidence type="ECO:0000313" key="11">
    <source>
        <dbReference type="Proteomes" id="UP000183015"/>
    </source>
</evidence>
<dbReference type="AlphaFoldDB" id="A0A1H7Y453"/>
<feature type="transmembrane region" description="Helical" evidence="8">
    <location>
        <begin position="310"/>
        <end position="328"/>
    </location>
</feature>
<dbReference type="GO" id="GO:0004252">
    <property type="term" value="F:serine-type endopeptidase activity"/>
    <property type="evidence" value="ECO:0007669"/>
    <property type="project" value="InterPro"/>
</dbReference>
<evidence type="ECO:0000256" key="8">
    <source>
        <dbReference type="SAM" id="Phobius"/>
    </source>
</evidence>
<comment type="subcellular location">
    <subcellularLocation>
        <location evidence="1">Membrane</location>
        <topology evidence="1">Multi-pass membrane protein</topology>
    </subcellularLocation>
</comment>
<dbReference type="OrthoDB" id="9807874at2"/>
<dbReference type="EMBL" id="FOAZ01000026">
    <property type="protein sequence ID" value="SEM39969.1"/>
    <property type="molecule type" value="Genomic_DNA"/>
</dbReference>
<dbReference type="PANTHER" id="PTHR43731">
    <property type="entry name" value="RHOMBOID PROTEASE"/>
    <property type="match status" value="1"/>
</dbReference>
<keyword evidence="6 8" id="KW-0472">Membrane</keyword>
<gene>
    <name evidence="10" type="ORF">SAMN05414137_12660</name>
</gene>
<dbReference type="RefSeq" id="WP_083555244.1">
    <property type="nucleotide sequence ID" value="NZ_FOAZ01000026.1"/>
</dbReference>
<feature type="transmembrane region" description="Helical" evidence="8">
    <location>
        <begin position="258"/>
        <end position="276"/>
    </location>
</feature>
<organism evidence="10 11">
    <name type="scientific">Streptacidiphilus jiangxiensis</name>
    <dbReference type="NCBI Taxonomy" id="235985"/>
    <lineage>
        <taxon>Bacteria</taxon>
        <taxon>Bacillati</taxon>
        <taxon>Actinomycetota</taxon>
        <taxon>Actinomycetes</taxon>
        <taxon>Kitasatosporales</taxon>
        <taxon>Streptomycetaceae</taxon>
        <taxon>Streptacidiphilus</taxon>
    </lineage>
</organism>
<dbReference type="eggNOG" id="COG0705">
    <property type="taxonomic scope" value="Bacteria"/>
</dbReference>
<keyword evidence="3 8" id="KW-0812">Transmembrane</keyword>
<evidence type="ECO:0000313" key="10">
    <source>
        <dbReference type="EMBL" id="SEM39969.1"/>
    </source>
</evidence>
<dbReference type="SUPFAM" id="SSF144091">
    <property type="entry name" value="Rhomboid-like"/>
    <property type="match status" value="1"/>
</dbReference>
<evidence type="ECO:0000256" key="7">
    <source>
        <dbReference type="SAM" id="MobiDB-lite"/>
    </source>
</evidence>
<keyword evidence="5 8" id="KW-1133">Transmembrane helix</keyword>
<evidence type="ECO:0000256" key="2">
    <source>
        <dbReference type="ARBA" id="ARBA00009045"/>
    </source>
</evidence>
<name>A0A1H7Y453_STRJI</name>
<keyword evidence="11" id="KW-1185">Reference proteome</keyword>
<feature type="region of interest" description="Disordered" evidence="7">
    <location>
        <begin position="1"/>
        <end position="42"/>
    </location>
</feature>
<feature type="transmembrane region" description="Helical" evidence="8">
    <location>
        <begin position="232"/>
        <end position="252"/>
    </location>
</feature>
<keyword evidence="4" id="KW-0378">Hydrolase</keyword>
<dbReference type="Proteomes" id="UP000183015">
    <property type="component" value="Unassembled WGS sequence"/>
</dbReference>
<dbReference type="InterPro" id="IPR022764">
    <property type="entry name" value="Peptidase_S54_rhomboid_dom"/>
</dbReference>
<feature type="compositionally biased region" description="Low complexity" evidence="7">
    <location>
        <begin position="16"/>
        <end position="42"/>
    </location>
</feature>
<reference evidence="11" key="1">
    <citation type="submission" date="2016-10" db="EMBL/GenBank/DDBJ databases">
        <authorList>
            <person name="Varghese N."/>
        </authorList>
    </citation>
    <scope>NUCLEOTIDE SEQUENCE [LARGE SCALE GENOMIC DNA]</scope>
    <source>
        <strain evidence="11">DSM 45096 / BCRC 16803 / CGMCC 4.1857 / CIP 109030 / JCM 12277 / KCTC 19219 / NBRC 100920 / 33214</strain>
    </source>
</reference>